<dbReference type="STRING" id="1618480.US11_C0002G0018"/>
<comment type="caution">
    <text evidence="2">The sequence shown here is derived from an EMBL/GenBank/DDBJ whole genome shotgun (WGS) entry which is preliminary data.</text>
</comment>
<dbReference type="CDD" id="cd00371">
    <property type="entry name" value="HMA"/>
    <property type="match status" value="1"/>
</dbReference>
<name>A0A0G0GQ77_9BACT</name>
<evidence type="ECO:0000313" key="2">
    <source>
        <dbReference type="EMBL" id="KKQ01959.1"/>
    </source>
</evidence>
<organism evidence="2 3">
    <name type="scientific">Candidatus Roizmanbacteria bacterium GW2011_GWA2_36_23</name>
    <dbReference type="NCBI Taxonomy" id="1618480"/>
    <lineage>
        <taxon>Bacteria</taxon>
        <taxon>Candidatus Roizmaniibacteriota</taxon>
    </lineage>
</organism>
<dbReference type="InterPro" id="IPR036163">
    <property type="entry name" value="HMA_dom_sf"/>
</dbReference>
<evidence type="ECO:0000259" key="1">
    <source>
        <dbReference type="Pfam" id="PF00403"/>
    </source>
</evidence>
<sequence length="70" mass="7535">MSYLSNIKLSGVTCGACEKVIKSRLKAIQGVVEVKVNIGDGQTIISSSQQITKEEIKNALAGTHYQIINN</sequence>
<protein>
    <submittedName>
        <fullName evidence="2">Copper chaperone CopZ</fullName>
    </submittedName>
</protein>
<gene>
    <name evidence="2" type="ORF">US11_C0002G0018</name>
</gene>
<feature type="domain" description="HMA" evidence="1">
    <location>
        <begin position="8"/>
        <end position="65"/>
    </location>
</feature>
<dbReference type="InterPro" id="IPR006121">
    <property type="entry name" value="HMA_dom"/>
</dbReference>
<dbReference type="Pfam" id="PF00403">
    <property type="entry name" value="HMA"/>
    <property type="match status" value="1"/>
</dbReference>
<proteinExistence type="predicted"/>
<dbReference type="EMBL" id="LBRS01000002">
    <property type="protein sequence ID" value="KKQ01959.1"/>
    <property type="molecule type" value="Genomic_DNA"/>
</dbReference>
<dbReference type="GO" id="GO:0046872">
    <property type="term" value="F:metal ion binding"/>
    <property type="evidence" value="ECO:0007669"/>
    <property type="project" value="InterPro"/>
</dbReference>
<dbReference type="AlphaFoldDB" id="A0A0G0GQ77"/>
<dbReference type="SUPFAM" id="SSF55008">
    <property type="entry name" value="HMA, heavy metal-associated domain"/>
    <property type="match status" value="1"/>
</dbReference>
<evidence type="ECO:0000313" key="3">
    <source>
        <dbReference type="Proteomes" id="UP000034344"/>
    </source>
</evidence>
<accession>A0A0G0GQ77</accession>
<reference evidence="2 3" key="1">
    <citation type="journal article" date="2015" name="Nature">
        <title>rRNA introns, odd ribosomes, and small enigmatic genomes across a large radiation of phyla.</title>
        <authorList>
            <person name="Brown C.T."/>
            <person name="Hug L.A."/>
            <person name="Thomas B.C."/>
            <person name="Sharon I."/>
            <person name="Castelle C.J."/>
            <person name="Singh A."/>
            <person name="Wilkins M.J."/>
            <person name="Williams K.H."/>
            <person name="Banfield J.F."/>
        </authorList>
    </citation>
    <scope>NUCLEOTIDE SEQUENCE [LARGE SCALE GENOMIC DNA]</scope>
</reference>
<dbReference type="Gene3D" id="3.30.70.100">
    <property type="match status" value="1"/>
</dbReference>
<dbReference type="Proteomes" id="UP000034344">
    <property type="component" value="Unassembled WGS sequence"/>
</dbReference>